<evidence type="ECO:0000313" key="1">
    <source>
        <dbReference type="EMBL" id="CAL1529634.1"/>
    </source>
</evidence>
<name>A0AAV2H9Y5_LYMST</name>
<comment type="caution">
    <text evidence="1">The sequence shown here is derived from an EMBL/GenBank/DDBJ whole genome shotgun (WGS) entry which is preliminary data.</text>
</comment>
<dbReference type="AlphaFoldDB" id="A0AAV2H9Y5"/>
<accession>A0AAV2H9Y5</accession>
<feature type="non-terminal residue" evidence="1">
    <location>
        <position position="1"/>
    </location>
</feature>
<keyword evidence="2" id="KW-1185">Reference proteome</keyword>
<organism evidence="1 2">
    <name type="scientific">Lymnaea stagnalis</name>
    <name type="common">Great pond snail</name>
    <name type="synonym">Helix stagnalis</name>
    <dbReference type="NCBI Taxonomy" id="6523"/>
    <lineage>
        <taxon>Eukaryota</taxon>
        <taxon>Metazoa</taxon>
        <taxon>Spiralia</taxon>
        <taxon>Lophotrochozoa</taxon>
        <taxon>Mollusca</taxon>
        <taxon>Gastropoda</taxon>
        <taxon>Heterobranchia</taxon>
        <taxon>Euthyneura</taxon>
        <taxon>Panpulmonata</taxon>
        <taxon>Hygrophila</taxon>
        <taxon>Lymnaeoidea</taxon>
        <taxon>Lymnaeidae</taxon>
        <taxon>Lymnaea</taxon>
    </lineage>
</organism>
<gene>
    <name evidence="1" type="ORF">GSLYS_00003789001</name>
</gene>
<proteinExistence type="predicted"/>
<sequence>RDPPQVGIVNPYISGVTSTPATFANSNVPQSSFTRASSTASATDHVGVTLEPIPLVTYGETNVSRAAFNLQNDVEPMEQPHLTSVLLDSNSLSPSALAFLSQQCHQLGSSQLNAINMSQLSSQANQLSTSHLGQLSQQAMQLNASSLGQLSKQTNQLSASNVGQLLQQTNQLKTSNLGQLLQQSNHLNASNQGQLSQQTNHLNASNQGQLSQQLNQ</sequence>
<feature type="non-terminal residue" evidence="1">
    <location>
        <position position="216"/>
    </location>
</feature>
<protein>
    <submittedName>
        <fullName evidence="1">Uncharacterized protein</fullName>
    </submittedName>
</protein>
<reference evidence="1 2" key="1">
    <citation type="submission" date="2024-04" db="EMBL/GenBank/DDBJ databases">
        <authorList>
            <consortium name="Genoscope - CEA"/>
            <person name="William W."/>
        </authorList>
    </citation>
    <scope>NUCLEOTIDE SEQUENCE [LARGE SCALE GENOMIC DNA]</scope>
</reference>
<evidence type="ECO:0000313" key="2">
    <source>
        <dbReference type="Proteomes" id="UP001497497"/>
    </source>
</evidence>
<dbReference type="EMBL" id="CAXITT010000052">
    <property type="protein sequence ID" value="CAL1529634.1"/>
    <property type="molecule type" value="Genomic_DNA"/>
</dbReference>
<dbReference type="Proteomes" id="UP001497497">
    <property type="component" value="Unassembled WGS sequence"/>
</dbReference>